<feature type="non-terminal residue" evidence="1">
    <location>
        <position position="1"/>
    </location>
</feature>
<organism evidence="1 2">
    <name type="scientific">Larinioides sclopetarius</name>
    <dbReference type="NCBI Taxonomy" id="280406"/>
    <lineage>
        <taxon>Eukaryota</taxon>
        <taxon>Metazoa</taxon>
        <taxon>Ecdysozoa</taxon>
        <taxon>Arthropoda</taxon>
        <taxon>Chelicerata</taxon>
        <taxon>Arachnida</taxon>
        <taxon>Araneae</taxon>
        <taxon>Araneomorphae</taxon>
        <taxon>Entelegynae</taxon>
        <taxon>Araneoidea</taxon>
        <taxon>Araneidae</taxon>
        <taxon>Larinioides</taxon>
    </lineage>
</organism>
<reference evidence="1 2" key="1">
    <citation type="submission" date="2024-04" db="EMBL/GenBank/DDBJ databases">
        <authorList>
            <person name="Rising A."/>
            <person name="Reimegard J."/>
            <person name="Sonavane S."/>
            <person name="Akerstrom W."/>
            <person name="Nylinder S."/>
            <person name="Hedman E."/>
            <person name="Kallberg Y."/>
        </authorList>
    </citation>
    <scope>NUCLEOTIDE SEQUENCE [LARGE SCALE GENOMIC DNA]</scope>
</reference>
<dbReference type="EMBL" id="CAXIEN010000101">
    <property type="protein sequence ID" value="CAL1277307.1"/>
    <property type="molecule type" value="Genomic_DNA"/>
</dbReference>
<comment type="caution">
    <text evidence="1">The sequence shown here is derived from an EMBL/GenBank/DDBJ whole genome shotgun (WGS) entry which is preliminary data.</text>
</comment>
<name>A0AAV2A0W4_9ARAC</name>
<proteinExistence type="predicted"/>
<evidence type="ECO:0000313" key="1">
    <source>
        <dbReference type="EMBL" id="CAL1277307.1"/>
    </source>
</evidence>
<sequence>ALYIYFYILLLERHLGAELAKLLNLTLVTEGFFGAGDLVGRNFCEEKEIKAKGQRHSIYHVIPHKDHNKGIPKNCAPRSIKLLLFL</sequence>
<dbReference type="Proteomes" id="UP001497382">
    <property type="component" value="Unassembled WGS sequence"/>
</dbReference>
<protein>
    <submittedName>
        <fullName evidence="1">Uncharacterized protein</fullName>
    </submittedName>
</protein>
<accession>A0AAV2A0W4</accession>
<keyword evidence="2" id="KW-1185">Reference proteome</keyword>
<evidence type="ECO:0000313" key="2">
    <source>
        <dbReference type="Proteomes" id="UP001497382"/>
    </source>
</evidence>
<dbReference type="AlphaFoldDB" id="A0AAV2A0W4"/>
<gene>
    <name evidence="1" type="ORF">LARSCL_LOCUS9157</name>
</gene>